<protein>
    <recommendedName>
        <fullName evidence="4">Single cache domain-containing protein</fullName>
    </recommendedName>
</protein>
<evidence type="ECO:0000256" key="1">
    <source>
        <dbReference type="SAM" id="Phobius"/>
    </source>
</evidence>
<keyword evidence="1" id="KW-0472">Membrane</keyword>
<organism evidence="2 3">
    <name type="scientific">Candidatus Daviesbacteria bacterium RIFCSPHIGHO2_02_FULL_43_12</name>
    <dbReference type="NCBI Taxonomy" id="1797776"/>
    <lineage>
        <taxon>Bacteria</taxon>
        <taxon>Candidatus Daviesiibacteriota</taxon>
    </lineage>
</organism>
<name>A0A1F5KGT0_9BACT</name>
<evidence type="ECO:0000313" key="2">
    <source>
        <dbReference type="EMBL" id="OGE40059.1"/>
    </source>
</evidence>
<keyword evidence="1" id="KW-1133">Transmembrane helix</keyword>
<evidence type="ECO:0008006" key="4">
    <source>
        <dbReference type="Google" id="ProtNLM"/>
    </source>
</evidence>
<reference evidence="2 3" key="1">
    <citation type="journal article" date="2016" name="Nat. Commun.">
        <title>Thousands of microbial genomes shed light on interconnected biogeochemical processes in an aquifer system.</title>
        <authorList>
            <person name="Anantharaman K."/>
            <person name="Brown C.T."/>
            <person name="Hug L.A."/>
            <person name="Sharon I."/>
            <person name="Castelle C.J."/>
            <person name="Probst A.J."/>
            <person name="Thomas B.C."/>
            <person name="Singh A."/>
            <person name="Wilkins M.J."/>
            <person name="Karaoz U."/>
            <person name="Brodie E.L."/>
            <person name="Williams K.H."/>
            <person name="Hubbard S.S."/>
            <person name="Banfield J.F."/>
        </authorList>
    </citation>
    <scope>NUCLEOTIDE SEQUENCE [LARGE SCALE GENOMIC DNA]</scope>
</reference>
<gene>
    <name evidence="2" type="ORF">A3D25_04625</name>
</gene>
<dbReference type="EMBL" id="MFDD01000014">
    <property type="protein sequence ID" value="OGE40059.1"/>
    <property type="molecule type" value="Genomic_DNA"/>
</dbReference>
<comment type="caution">
    <text evidence="2">The sequence shown here is derived from an EMBL/GenBank/DDBJ whole genome shotgun (WGS) entry which is preliminary data.</text>
</comment>
<proteinExistence type="predicted"/>
<evidence type="ECO:0000313" key="3">
    <source>
        <dbReference type="Proteomes" id="UP000177328"/>
    </source>
</evidence>
<dbReference type="Proteomes" id="UP000177328">
    <property type="component" value="Unassembled WGS sequence"/>
</dbReference>
<accession>A0A1F5KGT0</accession>
<keyword evidence="1" id="KW-0812">Transmembrane</keyword>
<feature type="transmembrane region" description="Helical" evidence="1">
    <location>
        <begin position="154"/>
        <end position="177"/>
    </location>
</feature>
<sequence length="186" mass="20326">MLSKLRTWIPLVVATTVLCGLVYLAVQQDYRQSANDPQIQVSEDLSRALSTGEDIAKLVPTETVDLSTSLATFMIVYDDSGQIVASTAKLDGATPTLPSGVLDFVKTHGQERLTWQPKTGVRSATVVTRFVGKSSGYVLAGRSLREVEKREEQLLAQISLAWVAAILATLATTLVFVPRHKKPHEY</sequence>
<dbReference type="AlphaFoldDB" id="A0A1F5KGT0"/>